<dbReference type="InterPro" id="IPR018990">
    <property type="entry name" value="Prot_inh_I42_chagasin"/>
</dbReference>
<keyword evidence="1 4" id="KW-0646">Protease inhibitor</keyword>
<dbReference type="Proteomes" id="UP001078443">
    <property type="component" value="Unassembled WGS sequence"/>
</dbReference>
<dbReference type="Pfam" id="PF09394">
    <property type="entry name" value="Inhibitor_I42"/>
    <property type="match status" value="1"/>
</dbReference>
<sequence>MVFTKQIIAKILILCILGVGYSNELNQGNNTSNPTKMDELLSQGKYTYSTEIDKKYVAIMVYDAEKTTVKEYEFKNNGSVDITVPNNKDFIISLHANRTILYTWNIKNNICNGIVQFVKRSWIDIPLPKVEEGMCGMDYSRQNFYFKCIKNGNQKIVMRYEHQEEQRDEFFEVNFNIMVK</sequence>
<dbReference type="Gene3D" id="2.60.40.2020">
    <property type="match status" value="1"/>
</dbReference>
<reference evidence="4" key="1">
    <citation type="submission" date="2022-12" db="EMBL/GenBank/DDBJ databases">
        <authorList>
            <person name="Wang J."/>
        </authorList>
    </citation>
    <scope>NUCLEOTIDE SEQUENCE</scope>
    <source>
        <strain evidence="4">HY-45-18</strain>
    </source>
</reference>
<evidence type="ECO:0000256" key="1">
    <source>
        <dbReference type="ARBA" id="ARBA00022690"/>
    </source>
</evidence>
<gene>
    <name evidence="4" type="ORF">OW763_14035</name>
</gene>
<proteinExistence type="predicted"/>
<dbReference type="InterPro" id="IPR036331">
    <property type="entry name" value="Chagasin-like_sf"/>
</dbReference>
<keyword evidence="5" id="KW-1185">Reference proteome</keyword>
<accession>A0ABT4D2H9</accession>
<keyword evidence="2" id="KW-0789">Thiol protease inhibitor</keyword>
<organism evidence="4 5">
    <name type="scientific">Clostridium aestuarii</name>
    <dbReference type="NCBI Taxonomy" id="338193"/>
    <lineage>
        <taxon>Bacteria</taxon>
        <taxon>Bacillati</taxon>
        <taxon>Bacillota</taxon>
        <taxon>Clostridia</taxon>
        <taxon>Eubacteriales</taxon>
        <taxon>Clostridiaceae</taxon>
        <taxon>Clostridium</taxon>
    </lineage>
</organism>
<dbReference type="GO" id="GO:0030414">
    <property type="term" value="F:peptidase inhibitor activity"/>
    <property type="evidence" value="ECO:0007669"/>
    <property type="project" value="UniProtKB-KW"/>
</dbReference>
<evidence type="ECO:0000259" key="3">
    <source>
        <dbReference type="Pfam" id="PF09394"/>
    </source>
</evidence>
<dbReference type="SUPFAM" id="SSF141066">
    <property type="entry name" value="ICP-like"/>
    <property type="match status" value="1"/>
</dbReference>
<evidence type="ECO:0000313" key="4">
    <source>
        <dbReference type="EMBL" id="MCY6485449.1"/>
    </source>
</evidence>
<protein>
    <submittedName>
        <fullName evidence="4">Protease inhibitor I42 family protein</fullName>
    </submittedName>
</protein>
<name>A0ABT4D2H9_9CLOT</name>
<evidence type="ECO:0000256" key="2">
    <source>
        <dbReference type="ARBA" id="ARBA00022704"/>
    </source>
</evidence>
<dbReference type="EMBL" id="JAPQER010000007">
    <property type="protein sequence ID" value="MCY6485449.1"/>
    <property type="molecule type" value="Genomic_DNA"/>
</dbReference>
<evidence type="ECO:0000313" key="5">
    <source>
        <dbReference type="Proteomes" id="UP001078443"/>
    </source>
</evidence>
<feature type="domain" description="Proteinase inhibitor I42 chagasin" evidence="3">
    <location>
        <begin position="84"/>
        <end position="169"/>
    </location>
</feature>
<dbReference type="RefSeq" id="WP_268041784.1">
    <property type="nucleotide sequence ID" value="NZ_JAPQER010000007.1"/>
</dbReference>
<comment type="caution">
    <text evidence="4">The sequence shown here is derived from an EMBL/GenBank/DDBJ whole genome shotgun (WGS) entry which is preliminary data.</text>
</comment>